<keyword evidence="5 6" id="KW-0472">Membrane</keyword>
<keyword evidence="2" id="KW-1003">Cell membrane</keyword>
<comment type="subcellular location">
    <subcellularLocation>
        <location evidence="1">Cell membrane</location>
        <topology evidence="1">Multi-pass membrane protein</topology>
    </subcellularLocation>
</comment>
<feature type="transmembrane region" description="Helical" evidence="6">
    <location>
        <begin position="168"/>
        <end position="189"/>
    </location>
</feature>
<evidence type="ECO:0000256" key="1">
    <source>
        <dbReference type="ARBA" id="ARBA00004651"/>
    </source>
</evidence>
<reference evidence="7 8" key="1">
    <citation type="submission" date="2019-02" db="EMBL/GenBank/DDBJ databases">
        <title>Kribbella capetownensis sp. nov. and Kribbella speibonae sp. nov., isolated from soil.</title>
        <authorList>
            <person name="Curtis S.M."/>
            <person name="Norton I."/>
            <person name="Everest G.J."/>
            <person name="Meyers P.R."/>
        </authorList>
    </citation>
    <scope>NUCLEOTIDE SEQUENCE [LARGE SCALE GENOMIC DNA]</scope>
    <source>
        <strain evidence="7 8">NRRL B-24813</strain>
    </source>
</reference>
<evidence type="ECO:0000313" key="7">
    <source>
        <dbReference type="EMBL" id="TCC61249.1"/>
    </source>
</evidence>
<name>A0A4R0KLS5_9ACTN</name>
<organism evidence="7 8">
    <name type="scientific">Kribbella pittospori</name>
    <dbReference type="NCBI Taxonomy" id="722689"/>
    <lineage>
        <taxon>Bacteria</taxon>
        <taxon>Bacillati</taxon>
        <taxon>Actinomycetota</taxon>
        <taxon>Actinomycetes</taxon>
        <taxon>Propionibacteriales</taxon>
        <taxon>Kribbellaceae</taxon>
        <taxon>Kribbella</taxon>
    </lineage>
</organism>
<evidence type="ECO:0000256" key="3">
    <source>
        <dbReference type="ARBA" id="ARBA00022692"/>
    </source>
</evidence>
<dbReference type="GO" id="GO:0022857">
    <property type="term" value="F:transmembrane transporter activity"/>
    <property type="evidence" value="ECO:0007669"/>
    <property type="project" value="InterPro"/>
</dbReference>
<feature type="transmembrane region" description="Helical" evidence="6">
    <location>
        <begin position="368"/>
        <end position="389"/>
    </location>
</feature>
<keyword evidence="4 6" id="KW-1133">Transmembrane helix</keyword>
<feature type="transmembrane region" description="Helical" evidence="6">
    <location>
        <begin position="209"/>
        <end position="227"/>
    </location>
</feature>
<keyword evidence="3 6" id="KW-0812">Transmembrane</keyword>
<dbReference type="InterPro" id="IPR050367">
    <property type="entry name" value="APC_superfamily"/>
</dbReference>
<feature type="transmembrane region" description="Helical" evidence="6">
    <location>
        <begin position="55"/>
        <end position="74"/>
    </location>
</feature>
<dbReference type="PANTHER" id="PTHR42770">
    <property type="entry name" value="AMINO ACID TRANSPORTER-RELATED"/>
    <property type="match status" value="1"/>
</dbReference>
<dbReference type="AlphaFoldDB" id="A0A4R0KLS5"/>
<accession>A0A4R0KLS5</accession>
<feature type="transmembrane region" description="Helical" evidence="6">
    <location>
        <begin position="94"/>
        <end position="118"/>
    </location>
</feature>
<dbReference type="Proteomes" id="UP000291144">
    <property type="component" value="Unassembled WGS sequence"/>
</dbReference>
<keyword evidence="8" id="KW-1185">Reference proteome</keyword>
<dbReference type="InterPro" id="IPR002293">
    <property type="entry name" value="AA/rel_permease1"/>
</dbReference>
<comment type="caution">
    <text evidence="7">The sequence shown here is derived from an EMBL/GenBank/DDBJ whole genome shotgun (WGS) entry which is preliminary data.</text>
</comment>
<feature type="transmembrane region" description="Helical" evidence="6">
    <location>
        <begin position="297"/>
        <end position="322"/>
    </location>
</feature>
<dbReference type="GO" id="GO:0005886">
    <property type="term" value="C:plasma membrane"/>
    <property type="evidence" value="ECO:0007669"/>
    <property type="project" value="UniProtKB-SubCell"/>
</dbReference>
<feature type="transmembrane region" description="Helical" evidence="6">
    <location>
        <begin position="21"/>
        <end position="43"/>
    </location>
</feature>
<feature type="transmembrane region" description="Helical" evidence="6">
    <location>
        <begin position="430"/>
        <end position="448"/>
    </location>
</feature>
<sequence length="471" mass="50030">MSESPSAAEPQTGERPELKRVMGPGLLLLFVVGDILGTGVYALTGKVAGEVGGAVWLPFLCAFIVALLTATSYLELVTKYPKAGGAAVYTHKAFGIHFLTFLLTFAVMCSGLTSASSASKAFAANFFTAADIDPERGSLLMITALGFMTLIALVNLRGVGESVKANVVLTCVELSGLLIVIGIGAWALAGGDGDTSRLTDFNVPSGESPFGAVTAATALAFFAMVGFEDSVNMAEETKDPIRIFPKMMLTGLCITGVIYVLVAISAVTLVSPEDLNEGATPLLKVVQAGAPGFPLEVFAWITMFAVANSALINMLMASRLLYGMSHEQVLPGPLGRVLRRRRTPWIAILFTTLLAFFLIGYADLAALGGTTAFLLLCVFAIVNVAVLVLRRDRVEHKHFHAPTALPLLGVVLCVYLASPLSGRDSADYKIAGWLMLIGVALWAITWLLNKYVFKRHAEFDPSHIDPSGPVN</sequence>
<evidence type="ECO:0000256" key="4">
    <source>
        <dbReference type="ARBA" id="ARBA00022989"/>
    </source>
</evidence>
<protein>
    <submittedName>
        <fullName evidence="7">APC family permease</fullName>
    </submittedName>
</protein>
<dbReference type="OrthoDB" id="4568421at2"/>
<dbReference type="PANTHER" id="PTHR42770:SF11">
    <property type="entry name" value="INNER MEMBRANE TRANSPORT PROTEIN YBAT"/>
    <property type="match status" value="1"/>
</dbReference>
<evidence type="ECO:0000256" key="6">
    <source>
        <dbReference type="SAM" id="Phobius"/>
    </source>
</evidence>
<gene>
    <name evidence="7" type="ORF">E0H73_18590</name>
</gene>
<dbReference type="RefSeq" id="WP_131357591.1">
    <property type="nucleotide sequence ID" value="NZ_SJKB01000005.1"/>
</dbReference>
<dbReference type="Gene3D" id="1.20.1740.10">
    <property type="entry name" value="Amino acid/polyamine transporter I"/>
    <property type="match status" value="1"/>
</dbReference>
<evidence type="ECO:0000256" key="5">
    <source>
        <dbReference type="ARBA" id="ARBA00023136"/>
    </source>
</evidence>
<evidence type="ECO:0000313" key="8">
    <source>
        <dbReference type="Proteomes" id="UP000291144"/>
    </source>
</evidence>
<feature type="transmembrane region" description="Helical" evidence="6">
    <location>
        <begin position="138"/>
        <end position="156"/>
    </location>
</feature>
<feature type="transmembrane region" description="Helical" evidence="6">
    <location>
        <begin position="401"/>
        <end position="418"/>
    </location>
</feature>
<proteinExistence type="predicted"/>
<feature type="transmembrane region" description="Helical" evidence="6">
    <location>
        <begin position="248"/>
        <end position="270"/>
    </location>
</feature>
<evidence type="ECO:0000256" key="2">
    <source>
        <dbReference type="ARBA" id="ARBA00022475"/>
    </source>
</evidence>
<feature type="transmembrane region" description="Helical" evidence="6">
    <location>
        <begin position="343"/>
        <end position="362"/>
    </location>
</feature>
<dbReference type="PIRSF" id="PIRSF006060">
    <property type="entry name" value="AA_transporter"/>
    <property type="match status" value="1"/>
</dbReference>
<dbReference type="EMBL" id="SJKB01000005">
    <property type="protein sequence ID" value="TCC61249.1"/>
    <property type="molecule type" value="Genomic_DNA"/>
</dbReference>
<dbReference type="Pfam" id="PF13520">
    <property type="entry name" value="AA_permease_2"/>
    <property type="match status" value="1"/>
</dbReference>